<evidence type="ECO:0000313" key="1">
    <source>
        <dbReference type="EMBL" id="ERN17434.1"/>
    </source>
</evidence>
<dbReference type="Gramene" id="ERN17434">
    <property type="protein sequence ID" value="ERN17434"/>
    <property type="gene ID" value="AMTR_s00037p00232990"/>
</dbReference>
<reference evidence="2" key="1">
    <citation type="journal article" date="2013" name="Science">
        <title>The Amborella genome and the evolution of flowering plants.</title>
        <authorList>
            <consortium name="Amborella Genome Project"/>
        </authorList>
    </citation>
    <scope>NUCLEOTIDE SEQUENCE [LARGE SCALE GENOMIC DNA]</scope>
</reference>
<sequence>MGKLVGKLAYWLLGCRGQNSPGEVITNYKNQNPNICRNRVSRLKLLPQQRTLEAEAIKPLQTWNPPAEMVLNLKFFGIKLITPLPVSSPQQKSVLFSLKIPQLNTEPATIDLKSP</sequence>
<accession>U5D4R1</accession>
<dbReference type="Proteomes" id="UP000017836">
    <property type="component" value="Unassembled WGS sequence"/>
</dbReference>
<evidence type="ECO:0000313" key="2">
    <source>
        <dbReference type="Proteomes" id="UP000017836"/>
    </source>
</evidence>
<gene>
    <name evidence="1" type="ORF">AMTR_s00037p00232990</name>
</gene>
<protein>
    <submittedName>
        <fullName evidence="1">Uncharacterized protein</fullName>
    </submittedName>
</protein>
<organism evidence="1 2">
    <name type="scientific">Amborella trichopoda</name>
    <dbReference type="NCBI Taxonomy" id="13333"/>
    <lineage>
        <taxon>Eukaryota</taxon>
        <taxon>Viridiplantae</taxon>
        <taxon>Streptophyta</taxon>
        <taxon>Embryophyta</taxon>
        <taxon>Tracheophyta</taxon>
        <taxon>Spermatophyta</taxon>
        <taxon>Magnoliopsida</taxon>
        <taxon>Amborellales</taxon>
        <taxon>Amborellaceae</taxon>
        <taxon>Amborella</taxon>
    </lineage>
</organism>
<dbReference type="HOGENOM" id="CLU_2112156_0_0_1"/>
<proteinExistence type="predicted"/>
<keyword evidence="2" id="KW-1185">Reference proteome</keyword>
<dbReference type="EMBL" id="KI392350">
    <property type="protein sequence ID" value="ERN17434.1"/>
    <property type="molecule type" value="Genomic_DNA"/>
</dbReference>
<dbReference type="AlphaFoldDB" id="U5D4R1"/>
<name>U5D4R1_AMBTC</name>